<gene>
    <name evidence="3" type="ORF">EV44_g6009</name>
</gene>
<comment type="caution">
    <text evidence="3">The sequence shown here is derived from an EMBL/GenBank/DDBJ whole genome shotgun (WGS) entry which is preliminary data.</text>
</comment>
<name>A0A0B1PH55_UNCNE</name>
<evidence type="ECO:0000256" key="1">
    <source>
        <dbReference type="SAM" id="MobiDB-lite"/>
    </source>
</evidence>
<protein>
    <recommendedName>
        <fullName evidence="2">DUF2293 domain-containing protein</fullName>
    </recommendedName>
</protein>
<keyword evidence="4" id="KW-1185">Reference proteome</keyword>
<dbReference type="PANTHER" id="PTHR38113:SF1">
    <property type="entry name" value="DUF2293 DOMAIN-CONTAINING PROTEIN"/>
    <property type="match status" value="1"/>
</dbReference>
<feature type="region of interest" description="Disordered" evidence="1">
    <location>
        <begin position="390"/>
        <end position="413"/>
    </location>
</feature>
<feature type="compositionally biased region" description="Basic and acidic residues" evidence="1">
    <location>
        <begin position="347"/>
        <end position="358"/>
    </location>
</feature>
<dbReference type="HOGENOM" id="CLU_324443_0_0_1"/>
<dbReference type="Pfam" id="PF10056">
    <property type="entry name" value="DUF2293"/>
    <property type="match status" value="1"/>
</dbReference>
<feature type="region of interest" description="Disordered" evidence="1">
    <location>
        <begin position="339"/>
        <end position="371"/>
    </location>
</feature>
<evidence type="ECO:0000259" key="2">
    <source>
        <dbReference type="Pfam" id="PF10056"/>
    </source>
</evidence>
<evidence type="ECO:0000313" key="4">
    <source>
        <dbReference type="Proteomes" id="UP000030854"/>
    </source>
</evidence>
<evidence type="ECO:0000313" key="3">
    <source>
        <dbReference type="EMBL" id="KHJ35839.1"/>
    </source>
</evidence>
<organism evidence="3 4">
    <name type="scientific">Uncinula necator</name>
    <name type="common">Grape powdery mildew</name>
    <dbReference type="NCBI Taxonomy" id="52586"/>
    <lineage>
        <taxon>Eukaryota</taxon>
        <taxon>Fungi</taxon>
        <taxon>Dikarya</taxon>
        <taxon>Ascomycota</taxon>
        <taxon>Pezizomycotina</taxon>
        <taxon>Leotiomycetes</taxon>
        <taxon>Erysiphales</taxon>
        <taxon>Erysiphaceae</taxon>
        <taxon>Erysiphe</taxon>
    </lineage>
</organism>
<proteinExistence type="predicted"/>
<dbReference type="PANTHER" id="PTHR38113">
    <property type="match status" value="1"/>
</dbReference>
<dbReference type="Proteomes" id="UP000030854">
    <property type="component" value="Unassembled WGS sequence"/>
</dbReference>
<dbReference type="AlphaFoldDB" id="A0A0B1PH55"/>
<dbReference type="EMBL" id="JNVN01000235">
    <property type="protein sequence ID" value="KHJ35839.1"/>
    <property type="molecule type" value="Genomic_DNA"/>
</dbReference>
<sequence>MLNNYNTIHSTAIALNIFHNVYLDIDKKMRERKDRTETLSALRRNPENCSLRKVSDDIAKIRRLRKNENRRKDKRKLYTAQDWAAPAPANLVAKLEIPKCKSKYQSYFEFADNPDKKEKRLEFKVTNNIGPPPGYVFVPIGDPTLSNACKELSREMGAMIFIVSTCKNDHSKVSEHVHRVGFHFKETVLNAVLRTLGERKLHHSSSKVLIEPIPETQEEINKQADAAIRDLFPKIPNTDRQLVIEHAFKKGALFQGEPTVGTQSNIPLSRRVQLAVLAHIRHTHTRYDKLLRETSWLNARKVVEPVCLDIILKWRGNEENGRDQMDEILREVVIITDSESDYEDDQTDSKDSSDEEHAVISCPPSEINQQSSLRHIPKLLVPACDKELGGRPPENFPGRIQSLNPNRKCNTRKKQARRGFKRYQAAWEQALSRQQAPLNPANLGPTPENLSQNRDYLHNERPYLGFSNYESSQLKSVYQSPHYHTDFRQQKIDINRMPLLRSRSFHHDNYSEVPICRSENIDSYRSHVPIYNPNSSHRTDPVICSGQRHISPLAISRHCLQKVSVESIETASNDYLLPRIEGRVFDRFNYTPYFSPPRSNGLRYHKVESIGVASNNASSSHVEERVSDRFNYTQNSHSQWSNNLRHQDIGSIEVTSNEVIPSRTERHVSDRFNYTRYPQSMWSDEFRQNIVESIETASHEIMQPHIEKRVPNRLSYTQNKCPQRSDGSRNHELERHQVIIIDDEDNHRVGDHCMARYPGSNSSRRYPQDINFYSDQSTVNRPTKNFSVQPRDFKSRKLMDSLRLDQIPSTNSRPIFPDPAFVEEPPKSSSHSAMRLASQASYFEREKVKTIPKSQKEIVDLTLQGSSPIIDEYPYRQANEYFHSKSFSGY</sequence>
<dbReference type="InterPro" id="IPR018744">
    <property type="entry name" value="DUF2293"/>
</dbReference>
<accession>A0A0B1PH55</accession>
<dbReference type="STRING" id="52586.A0A0B1PH55"/>
<feature type="domain" description="DUF2293" evidence="2">
    <location>
        <begin position="227"/>
        <end position="315"/>
    </location>
</feature>
<reference evidence="3 4" key="1">
    <citation type="journal article" date="2014" name="BMC Genomics">
        <title>Adaptive genomic structural variation in the grape powdery mildew pathogen, Erysiphe necator.</title>
        <authorList>
            <person name="Jones L."/>
            <person name="Riaz S."/>
            <person name="Morales-Cruz A."/>
            <person name="Amrine K.C."/>
            <person name="McGuire B."/>
            <person name="Gubler W.D."/>
            <person name="Walker M.A."/>
            <person name="Cantu D."/>
        </authorList>
    </citation>
    <scope>NUCLEOTIDE SEQUENCE [LARGE SCALE GENOMIC DNA]</scope>
    <source>
        <strain evidence="4">c</strain>
    </source>
</reference>